<proteinExistence type="predicted"/>
<dbReference type="InterPro" id="IPR016047">
    <property type="entry name" value="M23ase_b-sheet_dom"/>
</dbReference>
<dbReference type="InterPro" id="IPR050570">
    <property type="entry name" value="Cell_wall_metabolism_enzyme"/>
</dbReference>
<gene>
    <name evidence="3" type="ORF">SDC9_69013</name>
</gene>
<dbReference type="CDD" id="cd12797">
    <property type="entry name" value="M23_peptidase"/>
    <property type="match status" value="1"/>
</dbReference>
<feature type="domain" description="M23ase beta-sheet core" evidence="1">
    <location>
        <begin position="29"/>
        <end position="121"/>
    </location>
</feature>
<reference evidence="3" key="1">
    <citation type="submission" date="2019-08" db="EMBL/GenBank/DDBJ databases">
        <authorList>
            <person name="Kucharzyk K."/>
            <person name="Murdoch R.W."/>
            <person name="Higgins S."/>
            <person name="Loffler F."/>
        </authorList>
    </citation>
    <scope>NUCLEOTIDE SEQUENCE</scope>
</reference>
<name>A0A644Y232_9ZZZZ</name>
<organism evidence="3">
    <name type="scientific">bioreactor metagenome</name>
    <dbReference type="NCBI Taxonomy" id="1076179"/>
    <lineage>
        <taxon>unclassified sequences</taxon>
        <taxon>metagenomes</taxon>
        <taxon>ecological metagenomes</taxon>
    </lineage>
</organism>
<dbReference type="SUPFAM" id="SSF51261">
    <property type="entry name" value="Duplicated hybrid motif"/>
    <property type="match status" value="1"/>
</dbReference>
<feature type="domain" description="Phosphodiester glycosidase" evidence="2">
    <location>
        <begin position="186"/>
        <end position="333"/>
    </location>
</feature>
<dbReference type="PANTHER" id="PTHR21666:SF270">
    <property type="entry name" value="MUREIN HYDROLASE ACTIVATOR ENVC"/>
    <property type="match status" value="1"/>
</dbReference>
<evidence type="ECO:0008006" key="4">
    <source>
        <dbReference type="Google" id="ProtNLM"/>
    </source>
</evidence>
<dbReference type="InterPro" id="IPR011055">
    <property type="entry name" value="Dup_hybrid_motif"/>
</dbReference>
<dbReference type="EMBL" id="VSSQ01003832">
    <property type="protein sequence ID" value="MPM22556.1"/>
    <property type="molecule type" value="Genomic_DNA"/>
</dbReference>
<evidence type="ECO:0000259" key="1">
    <source>
        <dbReference type="Pfam" id="PF01551"/>
    </source>
</evidence>
<comment type="caution">
    <text evidence="3">The sequence shown here is derived from an EMBL/GenBank/DDBJ whole genome shotgun (WGS) entry which is preliminary data.</text>
</comment>
<accession>A0A644Y232</accession>
<dbReference type="AlphaFoldDB" id="A0A644Y232"/>
<dbReference type="InterPro" id="IPR018711">
    <property type="entry name" value="NAGPA"/>
</dbReference>
<dbReference type="GO" id="GO:0004222">
    <property type="term" value="F:metalloendopeptidase activity"/>
    <property type="evidence" value="ECO:0007669"/>
    <property type="project" value="TreeGrafter"/>
</dbReference>
<dbReference type="Gene3D" id="2.70.70.10">
    <property type="entry name" value="Glucose Permease (Domain IIA)"/>
    <property type="match status" value="1"/>
</dbReference>
<dbReference type="PANTHER" id="PTHR21666">
    <property type="entry name" value="PEPTIDASE-RELATED"/>
    <property type="match status" value="1"/>
</dbReference>
<evidence type="ECO:0000313" key="3">
    <source>
        <dbReference type="EMBL" id="MPM22556.1"/>
    </source>
</evidence>
<evidence type="ECO:0000259" key="2">
    <source>
        <dbReference type="Pfam" id="PF09992"/>
    </source>
</evidence>
<dbReference type="Pfam" id="PF09992">
    <property type="entry name" value="NAGPA"/>
    <property type="match status" value="1"/>
</dbReference>
<sequence>MTTYNWPFHGPNKITCPFGKKGTAWKCGYHAGLDLVSVAAGGDGLVHPVAPGTVLKTGYSAAYGNYVSVAHPDGYLSLYAHLTFCLVAAGAPVTCDSALGYEGATGNAAGRHLHLEIHKGGYVYPATIDPEAFISERMEKNNMSTYCELPLIHALTIPPECFKVLPWKKGKRTTAIQNYACFPFQASGTVPVGNVIADGVRLSENPALSTLWVDSDGAVGFGKTPPANVMQAVSGFPLLADGREYTLEEVLAEGWDTSPLYPTTHAVLGLGYDGLIHHYVFTSVKSGAAASFAEILGIARQLGLRYAVLGDGGGSTILDVDGKNKIASEGSRQLAALIKF</sequence>
<dbReference type="Pfam" id="PF01551">
    <property type="entry name" value="Peptidase_M23"/>
    <property type="match status" value="1"/>
</dbReference>
<protein>
    <recommendedName>
        <fullName evidence="4">Peptidase M23 domain-containing protein</fullName>
    </recommendedName>
</protein>